<keyword evidence="3" id="KW-1185">Reference proteome</keyword>
<organism evidence="2 3">
    <name type="scientific">Zasmidium cellare</name>
    <name type="common">Wine cellar mold</name>
    <name type="synonym">Racodium cellare</name>
    <dbReference type="NCBI Taxonomy" id="395010"/>
    <lineage>
        <taxon>Eukaryota</taxon>
        <taxon>Fungi</taxon>
        <taxon>Dikarya</taxon>
        <taxon>Ascomycota</taxon>
        <taxon>Pezizomycotina</taxon>
        <taxon>Dothideomycetes</taxon>
        <taxon>Dothideomycetidae</taxon>
        <taxon>Mycosphaerellales</taxon>
        <taxon>Mycosphaerellaceae</taxon>
        <taxon>Zasmidium</taxon>
    </lineage>
</organism>
<evidence type="ECO:0000313" key="3">
    <source>
        <dbReference type="Proteomes" id="UP001305779"/>
    </source>
</evidence>
<dbReference type="EMBL" id="JAXOVC010000002">
    <property type="protein sequence ID" value="KAK4506099.1"/>
    <property type="molecule type" value="Genomic_DNA"/>
</dbReference>
<accession>A0ABR0EXL0</accession>
<evidence type="ECO:0000256" key="1">
    <source>
        <dbReference type="SAM" id="MobiDB-lite"/>
    </source>
</evidence>
<gene>
    <name evidence="2" type="ORF">PRZ48_004064</name>
</gene>
<sequence>MGLASGSDGDIGMKASRTSQPADKYFVSPHPPCGSAGIDLPSPSLPPPSAGTSEQALQHDNDTTHQCLSSTSKGAGRANINTRLYADWSASSNSASATGTDSAAPSSSTNRRIPPRRPLRHRKTHNQEEDYQGKHVGQTKEELKQQGSDDRGLLRA</sequence>
<feature type="compositionally biased region" description="Basic residues" evidence="1">
    <location>
        <begin position="113"/>
        <end position="124"/>
    </location>
</feature>
<protein>
    <submittedName>
        <fullName evidence="2">Uncharacterized protein</fullName>
    </submittedName>
</protein>
<reference evidence="2 3" key="1">
    <citation type="journal article" date="2023" name="G3 (Bethesda)">
        <title>A chromosome-level genome assembly of Zasmidium syzygii isolated from banana leaves.</title>
        <authorList>
            <person name="van Westerhoven A.C."/>
            <person name="Mehrabi R."/>
            <person name="Talebi R."/>
            <person name="Steentjes M.B.F."/>
            <person name="Corcolon B."/>
            <person name="Chong P.A."/>
            <person name="Kema G.H.J."/>
            <person name="Seidl M.F."/>
        </authorList>
    </citation>
    <scope>NUCLEOTIDE SEQUENCE [LARGE SCALE GENOMIC DNA]</scope>
    <source>
        <strain evidence="2 3">P124</strain>
    </source>
</reference>
<feature type="region of interest" description="Disordered" evidence="1">
    <location>
        <begin position="1"/>
        <end position="156"/>
    </location>
</feature>
<dbReference type="Proteomes" id="UP001305779">
    <property type="component" value="Unassembled WGS sequence"/>
</dbReference>
<feature type="compositionally biased region" description="Low complexity" evidence="1">
    <location>
        <begin position="89"/>
        <end position="112"/>
    </location>
</feature>
<proteinExistence type="predicted"/>
<comment type="caution">
    <text evidence="2">The sequence shown here is derived from an EMBL/GenBank/DDBJ whole genome shotgun (WGS) entry which is preliminary data.</text>
</comment>
<evidence type="ECO:0000313" key="2">
    <source>
        <dbReference type="EMBL" id="KAK4506099.1"/>
    </source>
</evidence>
<feature type="compositionally biased region" description="Basic and acidic residues" evidence="1">
    <location>
        <begin position="125"/>
        <end position="156"/>
    </location>
</feature>
<feature type="compositionally biased region" description="Polar residues" evidence="1">
    <location>
        <begin position="64"/>
        <end position="73"/>
    </location>
</feature>
<name>A0ABR0EXL0_ZASCE</name>